<reference evidence="2" key="1">
    <citation type="submission" date="2020-08" db="EMBL/GenBank/DDBJ databases">
        <title>Multicomponent nature underlies the extraordinary mechanical properties of spider dragline silk.</title>
        <authorList>
            <person name="Kono N."/>
            <person name="Nakamura H."/>
            <person name="Mori M."/>
            <person name="Yoshida Y."/>
            <person name="Ohtoshi R."/>
            <person name="Malay A.D."/>
            <person name="Moran D.A.P."/>
            <person name="Tomita M."/>
            <person name="Numata K."/>
            <person name="Arakawa K."/>
        </authorList>
    </citation>
    <scope>NUCLEOTIDE SEQUENCE</scope>
</reference>
<dbReference type="EMBL" id="BMAW01011172">
    <property type="protein sequence ID" value="GFT22350.1"/>
    <property type="molecule type" value="Genomic_DNA"/>
</dbReference>
<keyword evidence="3" id="KW-1185">Reference proteome</keyword>
<protein>
    <submittedName>
        <fullName evidence="2">Uncharacterized protein</fullName>
    </submittedName>
</protein>
<sequence length="105" mass="12118">MDNKDNLRKSLHLRGLPPEFGLHSHEHGKKTKIPEKTKPIVFLFQDHLRSQGKLMSGEQATTDSFVSSVDAQDILLRYYRERKAGFDSYRVRRQSSDEAAAEEFP</sequence>
<dbReference type="Proteomes" id="UP000887013">
    <property type="component" value="Unassembled WGS sequence"/>
</dbReference>
<feature type="region of interest" description="Disordered" evidence="1">
    <location>
        <begin position="1"/>
        <end position="32"/>
    </location>
</feature>
<proteinExistence type="predicted"/>
<accession>A0A8X6NLP3</accession>
<evidence type="ECO:0000256" key="1">
    <source>
        <dbReference type="SAM" id="MobiDB-lite"/>
    </source>
</evidence>
<comment type="caution">
    <text evidence="2">The sequence shown here is derived from an EMBL/GenBank/DDBJ whole genome shotgun (WGS) entry which is preliminary data.</text>
</comment>
<name>A0A8X6NLP3_NEPPI</name>
<gene>
    <name evidence="2" type="ORF">NPIL_418191</name>
</gene>
<evidence type="ECO:0000313" key="2">
    <source>
        <dbReference type="EMBL" id="GFT22350.1"/>
    </source>
</evidence>
<dbReference type="AlphaFoldDB" id="A0A8X6NLP3"/>
<organism evidence="2 3">
    <name type="scientific">Nephila pilipes</name>
    <name type="common">Giant wood spider</name>
    <name type="synonym">Nephila maculata</name>
    <dbReference type="NCBI Taxonomy" id="299642"/>
    <lineage>
        <taxon>Eukaryota</taxon>
        <taxon>Metazoa</taxon>
        <taxon>Ecdysozoa</taxon>
        <taxon>Arthropoda</taxon>
        <taxon>Chelicerata</taxon>
        <taxon>Arachnida</taxon>
        <taxon>Araneae</taxon>
        <taxon>Araneomorphae</taxon>
        <taxon>Entelegynae</taxon>
        <taxon>Araneoidea</taxon>
        <taxon>Nephilidae</taxon>
        <taxon>Nephila</taxon>
    </lineage>
</organism>
<evidence type="ECO:0000313" key="3">
    <source>
        <dbReference type="Proteomes" id="UP000887013"/>
    </source>
</evidence>